<dbReference type="SUPFAM" id="SSF52518">
    <property type="entry name" value="Thiamin diphosphate-binding fold (THDP-binding)"/>
    <property type="match status" value="2"/>
</dbReference>
<feature type="domain" description="Thiamine pyrophosphate enzyme central" evidence="4">
    <location>
        <begin position="192"/>
        <end position="316"/>
    </location>
</feature>
<protein>
    <submittedName>
        <fullName evidence="7">Thiamine pyrophosphate-binding protein</fullName>
    </submittedName>
</protein>
<evidence type="ECO:0000256" key="2">
    <source>
        <dbReference type="ARBA" id="ARBA00023052"/>
    </source>
</evidence>
<feature type="domain" description="Thiamine pyrophosphate enzyme TPP-binding" evidence="5">
    <location>
        <begin position="383"/>
        <end position="528"/>
    </location>
</feature>
<dbReference type="Gene3D" id="3.40.50.1220">
    <property type="entry name" value="TPP-binding domain"/>
    <property type="match status" value="1"/>
</dbReference>
<dbReference type="PROSITE" id="PS00187">
    <property type="entry name" value="TPP_ENZYMES"/>
    <property type="match status" value="1"/>
</dbReference>
<name>A0A4R4EB47_9BACL</name>
<dbReference type="Pfam" id="PF02775">
    <property type="entry name" value="TPP_enzyme_C"/>
    <property type="match status" value="1"/>
</dbReference>
<reference evidence="7 8" key="1">
    <citation type="submission" date="2019-03" db="EMBL/GenBank/DDBJ databases">
        <authorList>
            <person name="Kim M.K.M."/>
        </authorList>
    </citation>
    <scope>NUCLEOTIDE SEQUENCE [LARGE SCALE GENOMIC DNA]</scope>
    <source>
        <strain evidence="7 8">18JY21-1</strain>
    </source>
</reference>
<dbReference type="Pfam" id="PF00205">
    <property type="entry name" value="TPP_enzyme_M"/>
    <property type="match status" value="1"/>
</dbReference>
<dbReference type="Pfam" id="PF02776">
    <property type="entry name" value="TPP_enzyme_N"/>
    <property type="match status" value="1"/>
</dbReference>
<comment type="caution">
    <text evidence="7">The sequence shown here is derived from an EMBL/GenBank/DDBJ whole genome shotgun (WGS) entry which is preliminary data.</text>
</comment>
<evidence type="ECO:0000259" key="6">
    <source>
        <dbReference type="Pfam" id="PF02776"/>
    </source>
</evidence>
<dbReference type="InterPro" id="IPR000399">
    <property type="entry name" value="TPP-bd_CS"/>
</dbReference>
<dbReference type="GO" id="GO:0000287">
    <property type="term" value="F:magnesium ion binding"/>
    <property type="evidence" value="ECO:0007669"/>
    <property type="project" value="InterPro"/>
</dbReference>
<dbReference type="PANTHER" id="PTHR42981:SF2">
    <property type="entry name" value="PYRUVATE DEHYDROGENASE [UBIQUINONE]"/>
    <property type="match status" value="1"/>
</dbReference>
<gene>
    <name evidence="7" type="ORF">E0485_11495</name>
</gene>
<dbReference type="InterPro" id="IPR012000">
    <property type="entry name" value="Thiamin_PyroP_enz_cen_dom"/>
</dbReference>
<proteinExistence type="inferred from homology"/>
<dbReference type="RefSeq" id="WP_132418184.1">
    <property type="nucleotide sequence ID" value="NZ_SKFG01000010.1"/>
</dbReference>
<sequence length="539" mass="59927">MVHVQTLSVANVILEQLQLTGVKRIYGIVGDSLFGFMDALAKQDSIQFIAVKHESTAAFMAAAEARLTGSLSVCIATSGPGLANLINGLSEARMDNLPVLALTGQVPLRKIGTHYKQYIDQQQLINPIATYSSQVVHPDSIIDVLTNAIYTSIAEKTVTHVSIPEDLFEMEIMFTPRPIVNFARLEPQMGKIHEAVKVLRDAKRPMIMVGKQAKACEASIVHLSEVWGAGIVNEYAAIGVIPEENPVMLGGLGEGGNNFANKLFQQADVVLQIGTTWWPNKDVPDQAHVILIHPTNHHLNMSVPVEIGLFGDVNKITVLLNEVFRSGNYQRNENWLQQIHENKQLWKSLNDKERNQTAFPFFPSNIVKAIESGISEDAIIALDIGDSNLWFQRNFKAKRQQQLVSDYWRSMGYGLPAAMAAKIVMPNRQVLCIAGDGGLEMGLAELLTAVRYQLIITLILFNNQAYQMEADKMKMKGFVPYGTDLTNPDFMQIAEACGWTAIRINHIDQLEKIMKEAINFTTPVFIDVPTRRVPYPDYG</sequence>
<evidence type="ECO:0000313" key="7">
    <source>
        <dbReference type="EMBL" id="TCZ77084.1"/>
    </source>
</evidence>
<dbReference type="InterPro" id="IPR029035">
    <property type="entry name" value="DHS-like_NAD/FAD-binding_dom"/>
</dbReference>
<comment type="similarity">
    <text evidence="1 3">Belongs to the TPP enzyme family.</text>
</comment>
<dbReference type="EMBL" id="SKFG01000010">
    <property type="protein sequence ID" value="TCZ77084.1"/>
    <property type="molecule type" value="Genomic_DNA"/>
</dbReference>
<dbReference type="InterPro" id="IPR012001">
    <property type="entry name" value="Thiamin_PyroP_enz_TPP-bd_dom"/>
</dbReference>
<dbReference type="Proteomes" id="UP000295418">
    <property type="component" value="Unassembled WGS sequence"/>
</dbReference>
<dbReference type="PANTHER" id="PTHR42981">
    <property type="entry name" value="PYRUVATE DEHYDROGENASE [UBIQUINONE]"/>
    <property type="match status" value="1"/>
</dbReference>
<evidence type="ECO:0000259" key="5">
    <source>
        <dbReference type="Pfam" id="PF02775"/>
    </source>
</evidence>
<dbReference type="GO" id="GO:0030976">
    <property type="term" value="F:thiamine pyrophosphate binding"/>
    <property type="evidence" value="ECO:0007669"/>
    <property type="project" value="InterPro"/>
</dbReference>
<evidence type="ECO:0000256" key="1">
    <source>
        <dbReference type="ARBA" id="ARBA00007812"/>
    </source>
</evidence>
<dbReference type="GO" id="GO:0003824">
    <property type="term" value="F:catalytic activity"/>
    <property type="evidence" value="ECO:0007669"/>
    <property type="project" value="InterPro"/>
</dbReference>
<dbReference type="Gene3D" id="3.40.50.970">
    <property type="match status" value="2"/>
</dbReference>
<accession>A0A4R4EB47</accession>
<feature type="domain" description="Thiamine pyrophosphate enzyme N-terminal TPP-binding" evidence="6">
    <location>
        <begin position="8"/>
        <end position="124"/>
    </location>
</feature>
<organism evidence="7 8">
    <name type="scientific">Paenibacillus albiflavus</name>
    <dbReference type="NCBI Taxonomy" id="2545760"/>
    <lineage>
        <taxon>Bacteria</taxon>
        <taxon>Bacillati</taxon>
        <taxon>Bacillota</taxon>
        <taxon>Bacilli</taxon>
        <taxon>Bacillales</taxon>
        <taxon>Paenibacillaceae</taxon>
        <taxon>Paenibacillus</taxon>
    </lineage>
</organism>
<dbReference type="AlphaFoldDB" id="A0A4R4EB47"/>
<keyword evidence="8" id="KW-1185">Reference proteome</keyword>
<dbReference type="InterPro" id="IPR011766">
    <property type="entry name" value="TPP_enzyme_TPP-bd"/>
</dbReference>
<dbReference type="InterPro" id="IPR047211">
    <property type="entry name" value="POXB-like"/>
</dbReference>
<dbReference type="InterPro" id="IPR029061">
    <property type="entry name" value="THDP-binding"/>
</dbReference>
<dbReference type="SUPFAM" id="SSF52467">
    <property type="entry name" value="DHS-like NAD/FAD-binding domain"/>
    <property type="match status" value="1"/>
</dbReference>
<evidence type="ECO:0000313" key="8">
    <source>
        <dbReference type="Proteomes" id="UP000295418"/>
    </source>
</evidence>
<dbReference type="OrthoDB" id="4494979at2"/>
<keyword evidence="2 3" id="KW-0786">Thiamine pyrophosphate</keyword>
<evidence type="ECO:0000259" key="4">
    <source>
        <dbReference type="Pfam" id="PF00205"/>
    </source>
</evidence>
<dbReference type="FunFam" id="3.40.50.970:FF:000007">
    <property type="entry name" value="Acetolactate synthase"/>
    <property type="match status" value="1"/>
</dbReference>
<evidence type="ECO:0000256" key="3">
    <source>
        <dbReference type="RuleBase" id="RU362132"/>
    </source>
</evidence>